<feature type="domain" description="Allantoicase" evidence="4">
    <location>
        <begin position="202"/>
        <end position="340"/>
    </location>
</feature>
<dbReference type="OrthoDB" id="2078334at2"/>
<dbReference type="Proteomes" id="UP000198762">
    <property type="component" value="Unassembled WGS sequence"/>
</dbReference>
<dbReference type="RefSeq" id="WP_091849562.1">
    <property type="nucleotide sequence ID" value="NZ_FOHZ01000004.1"/>
</dbReference>
<dbReference type="PIRSF" id="PIRSF016516">
    <property type="entry name" value="Allantoicase"/>
    <property type="match status" value="1"/>
</dbReference>
<dbReference type="NCBIfam" id="TIGR02961">
    <property type="entry name" value="allantoicase"/>
    <property type="match status" value="1"/>
</dbReference>
<comment type="pathway">
    <text evidence="3">Nitrogen metabolism; (S)-allantoin degradation; (S)-ureidoglycolate from allantoate (aminidohydrolase route): step 1/1.</text>
</comment>
<dbReference type="SUPFAM" id="SSF49785">
    <property type="entry name" value="Galactose-binding domain-like"/>
    <property type="match status" value="2"/>
</dbReference>
<protein>
    <recommendedName>
        <fullName evidence="3">Probable allantoicase</fullName>
        <ecNumber evidence="3">3.5.3.4</ecNumber>
    </recommendedName>
    <alternativeName>
        <fullName evidence="3">Allantoate amidinohydrolase</fullName>
    </alternativeName>
</protein>
<dbReference type="Pfam" id="PF03561">
    <property type="entry name" value="Allantoicase"/>
    <property type="match status" value="2"/>
</dbReference>
<dbReference type="GO" id="GO:0000256">
    <property type="term" value="P:allantoin catabolic process"/>
    <property type="evidence" value="ECO:0007669"/>
    <property type="project" value="UniProtKB-UniRule"/>
</dbReference>
<dbReference type="GO" id="GO:0006144">
    <property type="term" value="P:purine nucleobase metabolic process"/>
    <property type="evidence" value="ECO:0007669"/>
    <property type="project" value="UniProtKB-KW"/>
</dbReference>
<dbReference type="InterPro" id="IPR005164">
    <property type="entry name" value="Allantoicase"/>
</dbReference>
<comment type="similarity">
    <text evidence="1 3">Belongs to the allantoicase family.</text>
</comment>
<keyword evidence="3" id="KW-0378">Hydrolase</keyword>
<keyword evidence="6" id="KW-1185">Reference proteome</keyword>
<comment type="catalytic activity">
    <reaction evidence="3">
        <text>allantoate + H2O = (S)-ureidoglycolate + urea</text>
        <dbReference type="Rhea" id="RHEA:11016"/>
        <dbReference type="ChEBI" id="CHEBI:15377"/>
        <dbReference type="ChEBI" id="CHEBI:16199"/>
        <dbReference type="ChEBI" id="CHEBI:17536"/>
        <dbReference type="ChEBI" id="CHEBI:57296"/>
        <dbReference type="EC" id="3.5.3.4"/>
    </reaction>
</comment>
<keyword evidence="2 3" id="KW-0659">Purine metabolism</keyword>
<dbReference type="GO" id="GO:0004037">
    <property type="term" value="F:allantoicase activity"/>
    <property type="evidence" value="ECO:0007669"/>
    <property type="project" value="UniProtKB-UniRule"/>
</dbReference>
<dbReference type="UniPathway" id="UPA00395">
    <property type="reaction ID" value="UER00654"/>
</dbReference>
<accession>A0A1I0BR56</accession>
<dbReference type="AlphaFoldDB" id="A0A1I0BR56"/>
<evidence type="ECO:0000256" key="1">
    <source>
        <dbReference type="ARBA" id="ARBA00009242"/>
    </source>
</evidence>
<evidence type="ECO:0000256" key="3">
    <source>
        <dbReference type="HAMAP-Rule" id="MF_00813"/>
    </source>
</evidence>
<proteinExistence type="inferred from homology"/>
<evidence type="ECO:0000313" key="5">
    <source>
        <dbReference type="EMBL" id="SET09125.1"/>
    </source>
</evidence>
<dbReference type="EMBL" id="FOHZ01000004">
    <property type="protein sequence ID" value="SET09125.1"/>
    <property type="molecule type" value="Genomic_DNA"/>
</dbReference>
<dbReference type="PANTHER" id="PTHR12045:SF3">
    <property type="entry name" value="INACTIVE ALLANTOICASE-RELATED"/>
    <property type="match status" value="1"/>
</dbReference>
<feature type="domain" description="Allantoicase" evidence="4">
    <location>
        <begin position="28"/>
        <end position="174"/>
    </location>
</feature>
<name>A0A1I0BR56_9GAMM</name>
<dbReference type="InterPro" id="IPR015908">
    <property type="entry name" value="Allantoicase_dom"/>
</dbReference>
<gene>
    <name evidence="3" type="primary">alc</name>
    <name evidence="5" type="ORF">SAMN04487962_104121</name>
</gene>
<dbReference type="PANTHER" id="PTHR12045">
    <property type="entry name" value="ALLANTOICASE"/>
    <property type="match status" value="1"/>
</dbReference>
<evidence type="ECO:0000259" key="4">
    <source>
        <dbReference type="Pfam" id="PF03561"/>
    </source>
</evidence>
<dbReference type="Gene3D" id="2.60.120.260">
    <property type="entry name" value="Galactose-binding domain-like"/>
    <property type="match status" value="2"/>
</dbReference>
<sequence>MTNAVVAPLVEGPDFTRQGLNLTDGSLGAEVIRVTDEFFASRERMLNPEQPVFYPDRYDEHGKWMDGWETRRRRTTGHDWCIVRLAMPGVLMGVDFDTSFFTGNFPPAASLEACFSPGGEPDEHGDWQPLVPATELKGNEHRFCAIDCEQPFTHVRVQIFPDGGLARLRVYGKPFCDWSTLAAGQSLNLLALEYGADQVDQAWSDAHYGEPRKLLRPGRGINMGDGWETRRRREPGNDWCILALGHKGIAERIEVDTAHFKGNFPAACSIQAACVGSNEGIGRSLITQSMFWHTLLDAQPLTADSIHEFSELNDLGPITHIRFNMIPDGGVSRVRLFGKPVS</sequence>
<organism evidence="5 6">
    <name type="scientific">Marinobacter segnicrescens</name>
    <dbReference type="NCBI Taxonomy" id="430453"/>
    <lineage>
        <taxon>Bacteria</taxon>
        <taxon>Pseudomonadati</taxon>
        <taxon>Pseudomonadota</taxon>
        <taxon>Gammaproteobacteria</taxon>
        <taxon>Pseudomonadales</taxon>
        <taxon>Marinobacteraceae</taxon>
        <taxon>Marinobacter</taxon>
    </lineage>
</organism>
<dbReference type="InterPro" id="IPR008979">
    <property type="entry name" value="Galactose-bd-like_sf"/>
</dbReference>
<reference evidence="6" key="1">
    <citation type="submission" date="2016-10" db="EMBL/GenBank/DDBJ databases">
        <authorList>
            <person name="Varghese N."/>
            <person name="Submissions S."/>
        </authorList>
    </citation>
    <scope>NUCLEOTIDE SEQUENCE [LARGE SCALE GENOMIC DNA]</scope>
    <source>
        <strain evidence="6">CGMCC 1.6489</strain>
    </source>
</reference>
<dbReference type="STRING" id="430453.SAMN04487962_104121"/>
<dbReference type="EC" id="3.5.3.4" evidence="3"/>
<evidence type="ECO:0000256" key="2">
    <source>
        <dbReference type="ARBA" id="ARBA00022631"/>
    </source>
</evidence>
<evidence type="ECO:0000313" key="6">
    <source>
        <dbReference type="Proteomes" id="UP000198762"/>
    </source>
</evidence>
<dbReference type="HAMAP" id="MF_00813">
    <property type="entry name" value="Allantoicase"/>
    <property type="match status" value="1"/>
</dbReference>